<proteinExistence type="evidence at transcript level"/>
<keyword evidence="2 3" id="KW-0789">Thiol protease inhibitor</keyword>
<dbReference type="Pfam" id="PF16845">
    <property type="entry name" value="SQAPI"/>
    <property type="match status" value="1"/>
</dbReference>
<dbReference type="GO" id="GO:0004869">
    <property type="term" value="F:cysteine-type endopeptidase inhibitor activity"/>
    <property type="evidence" value="ECO:0007669"/>
    <property type="project" value="UniProtKB-KW"/>
</dbReference>
<evidence type="ECO:0000313" key="5">
    <source>
        <dbReference type="EMBL" id="AFK41943.1"/>
    </source>
</evidence>
<dbReference type="PANTHER" id="PTHR11413:SF125">
    <property type="entry name" value="CYSTEINE PROTEINASE INHIBITOR"/>
    <property type="match status" value="1"/>
</dbReference>
<accession>I3SNV1</accession>
<dbReference type="PANTHER" id="PTHR11413">
    <property type="entry name" value="CYSTATIN FAMILY MEMBER"/>
    <property type="match status" value="1"/>
</dbReference>
<dbReference type="Gene3D" id="3.10.450.10">
    <property type="match status" value="1"/>
</dbReference>
<comment type="similarity">
    <text evidence="3">Belongs to the cystatin family. Phytocystatin subfamily.</text>
</comment>
<evidence type="ECO:0000256" key="2">
    <source>
        <dbReference type="ARBA" id="ARBA00022704"/>
    </source>
</evidence>
<dbReference type="SUPFAM" id="SSF54403">
    <property type="entry name" value="Cystatin/monellin"/>
    <property type="match status" value="1"/>
</dbReference>
<dbReference type="SMART" id="SM00043">
    <property type="entry name" value="CY"/>
    <property type="match status" value="1"/>
</dbReference>
<dbReference type="InterPro" id="IPR027214">
    <property type="entry name" value="Cystatin"/>
</dbReference>
<dbReference type="AlphaFoldDB" id="I3SNV1"/>
<dbReference type="InterPro" id="IPR000010">
    <property type="entry name" value="Cystatin_dom"/>
</dbReference>
<evidence type="ECO:0000256" key="1">
    <source>
        <dbReference type="ARBA" id="ARBA00022690"/>
    </source>
</evidence>
<feature type="domain" description="Cystatin" evidence="4">
    <location>
        <begin position="2"/>
        <end position="92"/>
    </location>
</feature>
<dbReference type="CDD" id="cd00042">
    <property type="entry name" value="CY"/>
    <property type="match status" value="1"/>
</dbReference>
<evidence type="ECO:0000259" key="4">
    <source>
        <dbReference type="SMART" id="SM00043"/>
    </source>
</evidence>
<reference evidence="5" key="1">
    <citation type="submission" date="2012-05" db="EMBL/GenBank/DDBJ databases">
        <authorList>
            <person name="Krishnakumar V."/>
            <person name="Cheung F."/>
            <person name="Xiao Y."/>
            <person name="Chan A."/>
            <person name="Moskal W.A."/>
            <person name="Town C.D."/>
        </authorList>
    </citation>
    <scope>NUCLEOTIDE SEQUENCE</scope>
</reference>
<dbReference type="EMBL" id="BT142149">
    <property type="protein sequence ID" value="AFK41943.1"/>
    <property type="molecule type" value="mRNA"/>
</dbReference>
<evidence type="ECO:0000256" key="3">
    <source>
        <dbReference type="RuleBase" id="RU362130"/>
    </source>
</evidence>
<protein>
    <recommendedName>
        <fullName evidence="3">Cysteine proteinase inhibitor</fullName>
    </recommendedName>
</protein>
<dbReference type="InterPro" id="IPR046350">
    <property type="entry name" value="Cystatin_sf"/>
</dbReference>
<sequence length="104" mass="11561">MAALGGSTEVEYTQNSVEIDNLAIFAVQEHNIKQNAVLEFVRVLNAKKKVVSGTLYDITLETKDGGKQKVYEAKILEKPWLNFKEGQEFKLISQNDDAPSVSST</sequence>
<name>I3SNV1_MEDTR</name>
<dbReference type="ExpressionAtlas" id="I3SNV1">
    <property type="expression patterns" value="differential"/>
</dbReference>
<organism evidence="5">
    <name type="scientific">Medicago truncatula</name>
    <name type="common">Barrel medic</name>
    <name type="synonym">Medicago tribuloides</name>
    <dbReference type="NCBI Taxonomy" id="3880"/>
    <lineage>
        <taxon>Eukaryota</taxon>
        <taxon>Viridiplantae</taxon>
        <taxon>Streptophyta</taxon>
        <taxon>Embryophyta</taxon>
        <taxon>Tracheophyta</taxon>
        <taxon>Spermatophyta</taxon>
        <taxon>Magnoliopsida</taxon>
        <taxon>eudicotyledons</taxon>
        <taxon>Gunneridae</taxon>
        <taxon>Pentapetalae</taxon>
        <taxon>rosids</taxon>
        <taxon>fabids</taxon>
        <taxon>Fabales</taxon>
        <taxon>Fabaceae</taxon>
        <taxon>Papilionoideae</taxon>
        <taxon>50 kb inversion clade</taxon>
        <taxon>NPAAA clade</taxon>
        <taxon>Hologalegina</taxon>
        <taxon>IRL clade</taxon>
        <taxon>Trifolieae</taxon>
        <taxon>Medicago</taxon>
    </lineage>
</organism>
<keyword evidence="1 3" id="KW-0646">Protease inhibitor</keyword>